<proteinExistence type="predicted"/>
<feature type="non-terminal residue" evidence="1">
    <location>
        <position position="1"/>
    </location>
</feature>
<dbReference type="EMBL" id="CAJOBC010131381">
    <property type="protein sequence ID" value="CAF4614006.1"/>
    <property type="molecule type" value="Genomic_DNA"/>
</dbReference>
<reference evidence="1" key="1">
    <citation type="submission" date="2021-02" db="EMBL/GenBank/DDBJ databases">
        <authorList>
            <person name="Nowell W R."/>
        </authorList>
    </citation>
    <scope>NUCLEOTIDE SEQUENCE</scope>
</reference>
<organism evidence="1 3">
    <name type="scientific">Didymodactylos carnosus</name>
    <dbReference type="NCBI Taxonomy" id="1234261"/>
    <lineage>
        <taxon>Eukaryota</taxon>
        <taxon>Metazoa</taxon>
        <taxon>Spiralia</taxon>
        <taxon>Gnathifera</taxon>
        <taxon>Rotifera</taxon>
        <taxon>Eurotatoria</taxon>
        <taxon>Bdelloidea</taxon>
        <taxon>Philodinida</taxon>
        <taxon>Philodinidae</taxon>
        <taxon>Didymodactylos</taxon>
    </lineage>
</organism>
<dbReference type="Proteomes" id="UP000681722">
    <property type="component" value="Unassembled WGS sequence"/>
</dbReference>
<comment type="caution">
    <text evidence="1">The sequence shown here is derived from an EMBL/GenBank/DDBJ whole genome shotgun (WGS) entry which is preliminary data.</text>
</comment>
<name>A0A816FK56_9BILA</name>
<accession>A0A816FK56</accession>
<evidence type="ECO:0000313" key="1">
    <source>
        <dbReference type="EMBL" id="CAF1662605.1"/>
    </source>
</evidence>
<protein>
    <submittedName>
        <fullName evidence="1">Uncharacterized protein</fullName>
    </submittedName>
</protein>
<evidence type="ECO:0000313" key="3">
    <source>
        <dbReference type="Proteomes" id="UP000663829"/>
    </source>
</evidence>
<dbReference type="Proteomes" id="UP000663829">
    <property type="component" value="Unassembled WGS sequence"/>
</dbReference>
<sequence length="94" mass="10601">DTTRRLLAACLPGVDLAAKNYEMLHSTESDLLEEIYRYVMDNHSLNTITLKRLDFNALIGSKCRNDRAAKKRKGEWLVTGNTTERSAKSATAKE</sequence>
<dbReference type="EMBL" id="CAJNOQ010056625">
    <property type="protein sequence ID" value="CAF1662605.1"/>
    <property type="molecule type" value="Genomic_DNA"/>
</dbReference>
<dbReference type="AlphaFoldDB" id="A0A816FK56"/>
<gene>
    <name evidence="1" type="ORF">GPM918_LOCUS46031</name>
    <name evidence="2" type="ORF">SRO942_LOCUS49301</name>
</gene>
<evidence type="ECO:0000313" key="2">
    <source>
        <dbReference type="EMBL" id="CAF4614006.1"/>
    </source>
</evidence>
<keyword evidence="3" id="KW-1185">Reference proteome</keyword>